<evidence type="ECO:0000313" key="12">
    <source>
        <dbReference type="Proteomes" id="UP000002281"/>
    </source>
</evidence>
<dbReference type="GeneTree" id="ENSGT00900000140957"/>
<dbReference type="InParanoid" id="F6YI10"/>
<proteinExistence type="predicted"/>
<dbReference type="Gene3D" id="2.60.40.10">
    <property type="entry name" value="Immunoglobulins"/>
    <property type="match status" value="1"/>
</dbReference>
<dbReference type="PANTHER" id="PTHR19339">
    <property type="entry name" value="T CELL RECEPTOR ALPHA VARIABLE 39"/>
    <property type="match status" value="1"/>
</dbReference>
<dbReference type="SMART" id="SM00409">
    <property type="entry name" value="IG"/>
    <property type="match status" value="1"/>
</dbReference>
<keyword evidence="4" id="KW-0472">Membrane</keyword>
<dbReference type="Ensembl" id="ENSECAT00000009232.4">
    <property type="protein sequence ID" value="ENSECAP00000007000.2"/>
    <property type="gene ID" value="ENSECAG00000009058.4"/>
</dbReference>
<keyword evidence="12" id="KW-1185">Reference proteome</keyword>
<dbReference type="InterPro" id="IPR036179">
    <property type="entry name" value="Ig-like_dom_sf"/>
</dbReference>
<evidence type="ECO:0000259" key="10">
    <source>
        <dbReference type="PROSITE" id="PS50835"/>
    </source>
</evidence>
<dbReference type="CDD" id="cd04983">
    <property type="entry name" value="IgV_TCR_alpha"/>
    <property type="match status" value="1"/>
</dbReference>
<evidence type="ECO:0000313" key="11">
    <source>
        <dbReference type="Ensembl" id="ENSECAP00000007000.2"/>
    </source>
</evidence>
<dbReference type="AlphaFoldDB" id="F6YI10"/>
<evidence type="ECO:0000256" key="3">
    <source>
        <dbReference type="ARBA" id="ARBA00022729"/>
    </source>
</evidence>
<dbReference type="SMART" id="SM00406">
    <property type="entry name" value="IGv"/>
    <property type="match status" value="1"/>
</dbReference>
<evidence type="ECO:0000256" key="5">
    <source>
        <dbReference type="ARBA" id="ARBA00023157"/>
    </source>
</evidence>
<keyword evidence="2" id="KW-1003">Cell membrane</keyword>
<dbReference type="PaxDb" id="9796-ENSECAP00000007000"/>
<evidence type="ECO:0000256" key="2">
    <source>
        <dbReference type="ARBA" id="ARBA00022475"/>
    </source>
</evidence>
<dbReference type="FunCoup" id="F6YI10">
    <property type="interactions" value="82"/>
</dbReference>
<comment type="subcellular location">
    <subcellularLocation>
        <location evidence="1">Cell membrane</location>
    </subcellularLocation>
</comment>
<keyword evidence="8" id="KW-0391">Immunity</keyword>
<dbReference type="Proteomes" id="UP000002281">
    <property type="component" value="Chromosome 1"/>
</dbReference>
<dbReference type="SMR" id="F6YI10"/>
<evidence type="ECO:0000256" key="7">
    <source>
        <dbReference type="ARBA" id="ARBA00038651"/>
    </source>
</evidence>
<dbReference type="InterPro" id="IPR051896">
    <property type="entry name" value="TCR_alpha_variable"/>
</dbReference>
<comment type="subunit">
    <text evidence="7">Alpha-beta TR is a heterodimer composed of an alpha and beta chain; disulfide-linked. The alpha-beta TR is associated with the transmembrane signaling CD3 coreceptor proteins to form the TR-CD3 (TcR or TCR). The assembly of alpha-beta TR heterodimers with CD3 occurs in the endoplasmic reticulum where a single alpha-beta TR heterodimer associates with one CD3D-CD3E heterodimer, one CD3G-CD3E heterodimer and one CD247 homodimer forming a stable octameric structure. CD3D-CD3E and CD3G-CD3E heterodimers preferentially associate with TR alpha and TR beta chains, respectively. The association of the CD247 homodimer is the last step of TcR assembly in the endoplasmic reticulum and is required for transport to the cell surface.</text>
</comment>
<sequence>MSRSTRQSILKRLLGTVLGLLCAQVCCVRGAQVEQSPPVLSLQEGASSTLRCNFSISVSNVQWFRQHPGGRLISLFYVPSGTNKGRFTVSFNKSAKQFSLTITASQPEDSATYFCAASAQCSAGTCSPYPNLQLRLQLNPAV</sequence>
<keyword evidence="5" id="KW-1015">Disulfide bond</keyword>
<keyword evidence="8" id="KW-1279">T cell receptor</keyword>
<dbReference type="InterPro" id="IPR003599">
    <property type="entry name" value="Ig_sub"/>
</dbReference>
<evidence type="ECO:0000256" key="8">
    <source>
        <dbReference type="ARBA" id="ARBA00043266"/>
    </source>
</evidence>
<accession>F6YI10</accession>
<dbReference type="SUPFAM" id="SSF48726">
    <property type="entry name" value="Immunoglobulin"/>
    <property type="match status" value="1"/>
</dbReference>
<feature type="domain" description="Ig-like" evidence="10">
    <location>
        <begin position="31"/>
        <end position="133"/>
    </location>
</feature>
<reference evidence="11 12" key="1">
    <citation type="journal article" date="2009" name="Science">
        <title>Genome sequence, comparative analysis, and population genetics of the domestic horse.</title>
        <authorList>
            <consortium name="Broad Institute Genome Sequencing Platform"/>
            <consortium name="Broad Institute Whole Genome Assembly Team"/>
            <person name="Wade C.M."/>
            <person name="Giulotto E."/>
            <person name="Sigurdsson S."/>
            <person name="Zoli M."/>
            <person name="Gnerre S."/>
            <person name="Imsland F."/>
            <person name="Lear T.L."/>
            <person name="Adelson D.L."/>
            <person name="Bailey E."/>
            <person name="Bellone R.R."/>
            <person name="Bloecker H."/>
            <person name="Distl O."/>
            <person name="Edgar R.C."/>
            <person name="Garber M."/>
            <person name="Leeb T."/>
            <person name="Mauceli E."/>
            <person name="MacLeod J.N."/>
            <person name="Penedo M.C.T."/>
            <person name="Raison J.M."/>
            <person name="Sharpe T."/>
            <person name="Vogel J."/>
            <person name="Andersson L."/>
            <person name="Antczak D.F."/>
            <person name="Biagi T."/>
            <person name="Binns M.M."/>
            <person name="Chowdhary B.P."/>
            <person name="Coleman S.J."/>
            <person name="Della Valle G."/>
            <person name="Fryc S."/>
            <person name="Guerin G."/>
            <person name="Hasegawa T."/>
            <person name="Hill E.W."/>
            <person name="Jurka J."/>
            <person name="Kiialainen A."/>
            <person name="Lindgren G."/>
            <person name="Liu J."/>
            <person name="Magnani E."/>
            <person name="Mickelson J.R."/>
            <person name="Murray J."/>
            <person name="Nergadze S.G."/>
            <person name="Onofrio R."/>
            <person name="Pedroni S."/>
            <person name="Piras M.F."/>
            <person name="Raudsepp T."/>
            <person name="Rocchi M."/>
            <person name="Roeed K.H."/>
            <person name="Ryder O.A."/>
            <person name="Searle S."/>
            <person name="Skow L."/>
            <person name="Swinburne J.E."/>
            <person name="Syvaenen A.C."/>
            <person name="Tozaki T."/>
            <person name="Valberg S.J."/>
            <person name="Vaudin M."/>
            <person name="White J.R."/>
            <person name="Zody M.C."/>
            <person name="Lander E.S."/>
            <person name="Lindblad-Toh K."/>
        </authorList>
    </citation>
    <scope>NUCLEOTIDE SEQUENCE [LARGE SCALE GENOMIC DNA]</scope>
    <source>
        <strain evidence="11 12">Thoroughbred</strain>
    </source>
</reference>
<dbReference type="HOGENOM" id="CLU_077975_8_3_1"/>
<dbReference type="InterPro" id="IPR013783">
    <property type="entry name" value="Ig-like_fold"/>
</dbReference>
<evidence type="ECO:0000256" key="6">
    <source>
        <dbReference type="ARBA" id="ARBA00023180"/>
    </source>
</evidence>
<keyword evidence="6" id="KW-0325">Glycoprotein</keyword>
<keyword evidence="3 9" id="KW-0732">Signal</keyword>
<feature type="signal peptide" evidence="9">
    <location>
        <begin position="1"/>
        <end position="30"/>
    </location>
</feature>
<dbReference type="STRING" id="9796.ENSECAP00000007000"/>
<organism evidence="11 12">
    <name type="scientific">Equus caballus</name>
    <name type="common">Horse</name>
    <dbReference type="NCBI Taxonomy" id="9796"/>
    <lineage>
        <taxon>Eukaryota</taxon>
        <taxon>Metazoa</taxon>
        <taxon>Chordata</taxon>
        <taxon>Craniata</taxon>
        <taxon>Vertebrata</taxon>
        <taxon>Euteleostomi</taxon>
        <taxon>Mammalia</taxon>
        <taxon>Eutheria</taxon>
        <taxon>Laurasiatheria</taxon>
        <taxon>Perissodactyla</taxon>
        <taxon>Equidae</taxon>
        <taxon>Equus</taxon>
    </lineage>
</organism>
<protein>
    <recommendedName>
        <fullName evidence="10">Ig-like domain-containing protein</fullName>
    </recommendedName>
</protein>
<evidence type="ECO:0000256" key="1">
    <source>
        <dbReference type="ARBA" id="ARBA00004236"/>
    </source>
</evidence>
<dbReference type="OMA" id="SIRVSRC"/>
<dbReference type="Pfam" id="PF07686">
    <property type="entry name" value="V-set"/>
    <property type="match status" value="1"/>
</dbReference>
<dbReference type="PROSITE" id="PS50835">
    <property type="entry name" value="IG_LIKE"/>
    <property type="match status" value="1"/>
</dbReference>
<name>F6YI10_HORSE</name>
<keyword evidence="8" id="KW-1064">Adaptive immunity</keyword>
<feature type="chain" id="PRO_5018584532" description="Ig-like domain-containing protein" evidence="9">
    <location>
        <begin position="31"/>
        <end position="142"/>
    </location>
</feature>
<dbReference type="InterPro" id="IPR013106">
    <property type="entry name" value="Ig_V-set"/>
</dbReference>
<evidence type="ECO:0000256" key="4">
    <source>
        <dbReference type="ARBA" id="ARBA00023136"/>
    </source>
</evidence>
<dbReference type="GO" id="GO:0042101">
    <property type="term" value="C:T cell receptor complex"/>
    <property type="evidence" value="ECO:0007669"/>
    <property type="project" value="UniProtKB-KW"/>
</dbReference>
<reference evidence="11" key="3">
    <citation type="submission" date="2025-09" db="UniProtKB">
        <authorList>
            <consortium name="Ensembl"/>
        </authorList>
    </citation>
    <scope>IDENTIFICATION</scope>
    <source>
        <strain evidence="11">Thoroughbred</strain>
    </source>
</reference>
<evidence type="ECO:0000256" key="9">
    <source>
        <dbReference type="SAM" id="SignalP"/>
    </source>
</evidence>
<dbReference type="PANTHER" id="PTHR19339:SF2">
    <property type="entry name" value="T CELL RECEPTOR ALPHA VARIABLE 22"/>
    <property type="match status" value="1"/>
</dbReference>
<dbReference type="InterPro" id="IPR007110">
    <property type="entry name" value="Ig-like_dom"/>
</dbReference>
<reference evidence="11" key="2">
    <citation type="submission" date="2025-08" db="UniProtKB">
        <authorList>
            <consortium name="Ensembl"/>
        </authorList>
    </citation>
    <scope>IDENTIFICATION</scope>
    <source>
        <strain evidence="11">Thoroughbred</strain>
    </source>
</reference>